<feature type="region of interest" description="Disordered" evidence="1">
    <location>
        <begin position="272"/>
        <end position="306"/>
    </location>
</feature>
<feature type="chain" id="PRO_5017230775" evidence="2">
    <location>
        <begin position="19"/>
        <end position="434"/>
    </location>
</feature>
<organism evidence="3 4">
    <name type="scientific">Aspergillus homomorphus (strain CBS 101889)</name>
    <dbReference type="NCBI Taxonomy" id="1450537"/>
    <lineage>
        <taxon>Eukaryota</taxon>
        <taxon>Fungi</taxon>
        <taxon>Dikarya</taxon>
        <taxon>Ascomycota</taxon>
        <taxon>Pezizomycotina</taxon>
        <taxon>Eurotiomycetes</taxon>
        <taxon>Eurotiomycetidae</taxon>
        <taxon>Eurotiales</taxon>
        <taxon>Aspergillaceae</taxon>
        <taxon>Aspergillus</taxon>
        <taxon>Aspergillus subgen. Circumdati</taxon>
    </lineage>
</organism>
<dbReference type="AlphaFoldDB" id="A0A395HJ66"/>
<dbReference type="RefSeq" id="XP_025547115.1">
    <property type="nucleotide sequence ID" value="XM_025700782.1"/>
</dbReference>
<evidence type="ECO:0000313" key="4">
    <source>
        <dbReference type="Proteomes" id="UP000248961"/>
    </source>
</evidence>
<dbReference type="EMBL" id="KZ824321">
    <property type="protein sequence ID" value="RAL07961.1"/>
    <property type="molecule type" value="Genomic_DNA"/>
</dbReference>
<keyword evidence="4" id="KW-1185">Reference proteome</keyword>
<gene>
    <name evidence="3" type="ORF">BO97DRAFT_480908</name>
</gene>
<keyword evidence="2" id="KW-0732">Signal</keyword>
<evidence type="ECO:0000256" key="1">
    <source>
        <dbReference type="SAM" id="MobiDB-lite"/>
    </source>
</evidence>
<sequence length="434" mass="47400">MNLIAVSIIFLLGYAAVGTEISRHVRDAASSVTEHACGIVQSSMEYTQLTISFATNGTEVKSSWSTELTTDCVTFLNSALEPCQGPSALYCESLNLIFDQSSSGVTGTTYSVQSLLSSAGDHKTSFSFEHSQAPRSTDAISSTGRWPQPIFPKTSVAEGTKPVSVESIQHSLSEARSTNDAQSLPTQWSEKNSQWSETTSQLINTETTQVIPSNRQVTTRALSTANPSSSSALSTLCVVNDCFCQSFFRVSSKITEMSTPDQTKETLLEKPDSRALPTKETCGSSHTKFKDKVETSSSNTLDGGKSQNYNHAEIQKWLRHKSFYDRGRGYEFEDLTDLAEFNPTGITDSNLPKSRKRAYSSSSTAISEAPTILISEEIPGNSVNGERDIVLRASNDNARSGKEISLPIRNLSVRTKDDLKPQKRSKIEDVCALY</sequence>
<protein>
    <submittedName>
        <fullName evidence="3">Uncharacterized protein</fullName>
    </submittedName>
</protein>
<accession>A0A395HJ66</accession>
<dbReference type="OrthoDB" id="10437143at2759"/>
<dbReference type="Proteomes" id="UP000248961">
    <property type="component" value="Unassembled WGS sequence"/>
</dbReference>
<dbReference type="GeneID" id="37205071"/>
<feature type="compositionally biased region" description="Polar residues" evidence="1">
    <location>
        <begin position="295"/>
        <end position="306"/>
    </location>
</feature>
<evidence type="ECO:0000313" key="3">
    <source>
        <dbReference type="EMBL" id="RAL07961.1"/>
    </source>
</evidence>
<feature type="signal peptide" evidence="2">
    <location>
        <begin position="1"/>
        <end position="18"/>
    </location>
</feature>
<evidence type="ECO:0000256" key="2">
    <source>
        <dbReference type="SAM" id="SignalP"/>
    </source>
</evidence>
<dbReference type="VEuPathDB" id="FungiDB:BO97DRAFT_480908"/>
<reference evidence="3 4" key="1">
    <citation type="submission" date="2018-02" db="EMBL/GenBank/DDBJ databases">
        <title>The genomes of Aspergillus section Nigri reveals drivers in fungal speciation.</title>
        <authorList>
            <consortium name="DOE Joint Genome Institute"/>
            <person name="Vesth T.C."/>
            <person name="Nybo J."/>
            <person name="Theobald S."/>
            <person name="Brandl J."/>
            <person name="Frisvad J.C."/>
            <person name="Nielsen K.F."/>
            <person name="Lyhne E.K."/>
            <person name="Kogle M.E."/>
            <person name="Kuo A."/>
            <person name="Riley R."/>
            <person name="Clum A."/>
            <person name="Nolan M."/>
            <person name="Lipzen A."/>
            <person name="Salamov A."/>
            <person name="Henrissat B."/>
            <person name="Wiebenga A."/>
            <person name="De vries R.P."/>
            <person name="Grigoriev I.V."/>
            <person name="Mortensen U.H."/>
            <person name="Andersen M.R."/>
            <person name="Baker S.E."/>
        </authorList>
    </citation>
    <scope>NUCLEOTIDE SEQUENCE [LARGE SCALE GENOMIC DNA]</scope>
    <source>
        <strain evidence="3 4">CBS 101889</strain>
    </source>
</reference>
<feature type="region of interest" description="Disordered" evidence="1">
    <location>
        <begin position="173"/>
        <end position="195"/>
    </location>
</feature>
<proteinExistence type="predicted"/>
<name>A0A395HJ66_ASPHC</name>